<dbReference type="Gene3D" id="1.10.418.10">
    <property type="entry name" value="Calponin-like domain"/>
    <property type="match status" value="1"/>
</dbReference>
<dbReference type="InParanoid" id="A0A1X7UDK9"/>
<feature type="region of interest" description="Disordered" evidence="6">
    <location>
        <begin position="167"/>
        <end position="223"/>
    </location>
</feature>
<dbReference type="PRINTS" id="PR00888">
    <property type="entry name" value="SM22CALPONIN"/>
</dbReference>
<dbReference type="PROSITE" id="PS00478">
    <property type="entry name" value="LIM_DOMAIN_1"/>
    <property type="match status" value="1"/>
</dbReference>
<gene>
    <name evidence="10" type="primary">105313600</name>
</gene>
<name>A0A1X7UDK9_AMPQE</name>
<dbReference type="Gene3D" id="2.30.42.10">
    <property type="match status" value="1"/>
</dbReference>
<dbReference type="AlphaFoldDB" id="A0A1X7UDK9"/>
<evidence type="ECO:0000259" key="8">
    <source>
        <dbReference type="PROSITE" id="PS50023"/>
    </source>
</evidence>
<accession>A0A1X7UDK9</accession>
<evidence type="ECO:0000256" key="5">
    <source>
        <dbReference type="SAM" id="Coils"/>
    </source>
</evidence>
<evidence type="ECO:0000313" key="10">
    <source>
        <dbReference type="EnsemblMetazoa" id="Aqu2.1.25581_001"/>
    </source>
</evidence>
<dbReference type="PROSITE" id="PS50106">
    <property type="entry name" value="PDZ"/>
    <property type="match status" value="1"/>
</dbReference>
<dbReference type="Proteomes" id="UP000007879">
    <property type="component" value="Unassembled WGS sequence"/>
</dbReference>
<evidence type="ECO:0000256" key="6">
    <source>
        <dbReference type="SAM" id="MobiDB-lite"/>
    </source>
</evidence>
<dbReference type="InterPro" id="IPR036872">
    <property type="entry name" value="CH_dom_sf"/>
</dbReference>
<evidence type="ECO:0000256" key="2">
    <source>
        <dbReference type="ARBA" id="ARBA00022833"/>
    </source>
</evidence>
<dbReference type="SMART" id="SM00033">
    <property type="entry name" value="CH"/>
    <property type="match status" value="1"/>
</dbReference>
<feature type="domain" description="PDZ" evidence="9">
    <location>
        <begin position="290"/>
        <end position="372"/>
    </location>
</feature>
<dbReference type="InterPro" id="IPR029978">
    <property type="entry name" value="LMO-7"/>
</dbReference>
<protein>
    <submittedName>
        <fullName evidence="10">Uncharacterized protein</fullName>
    </submittedName>
</protein>
<dbReference type="PROSITE" id="PS50023">
    <property type="entry name" value="LIM_DOMAIN_2"/>
    <property type="match status" value="1"/>
</dbReference>
<evidence type="ECO:0000313" key="11">
    <source>
        <dbReference type="Proteomes" id="UP000007879"/>
    </source>
</evidence>
<dbReference type="EnsemblMetazoa" id="XM_019999418.1">
    <property type="protein sequence ID" value="XP_019854977.1"/>
    <property type="gene ID" value="LOC105313600"/>
</dbReference>
<keyword evidence="5" id="KW-0175">Coiled coil</keyword>
<evidence type="ECO:0000259" key="9">
    <source>
        <dbReference type="PROSITE" id="PS50106"/>
    </source>
</evidence>
<sequence>MEEKSGVEMQAAVSEAKAWIEAVTGKTLRGEFRESLEDGVVLCELINTLNPGCIRKINMKNIAIAHLDNLKQFLTGCEALGLKDSQLFDLTDLQAPGTLRMKSGGVKHTTAERRLRNVVITLYWLGRKIFLSQSYHGPQLNLDAFKEILDIPSQNYYLKGYDDNPSPVAPRASSISKQPVATKPPPQALPATSNHTPAAKPIPPPTINPPVKAKPLENGGEDRELSADELLANIQSVVDELHLDYSSSNGGSPEQFHRGQPTTTHSTPSPLLSTPPLISGSPITDNISFNATIRTNKGGSFGLQIIGGADTSVPAQIELLLPGGPAESSGLRPGDLIVSINNQDVSGHNHFDLISLIKQSSANGSVVMGVVRRPPSADEGDENVPQNFSRTESQIIWEEEHEERERQRKEVALLYKQDNRNIKKEEKEEEEEEEEDWEGMLDEQLQWQNSESTKPLEDLQQKLDSLRHLAERKPPSVGISAMSTIEPAKEEQKEEIMGAAEKEEPKIDERVEEVIEDGATPVASDDEEVDLVENVRGEGEGREADPVVTIPREITPPNVGPEEDPFAPLTKSSSDQSELLQEVLSARTSLTNGMGTEKMTTVSSKQMFNNSGTWSSTSTENQSRLRQFSTPNARVISLDFSGEETTEDVQGGWKVKAVQKTRWTPEMKDNRKVTPVRSQSLAMPRVTPQTTPQSTSYYTPNQSMPRTTDKRMNSFSRGVAGGGARGAYEKHEVVVTDLRGRSSSYGAPEEHKMQHFQARPSSGQVHSVTNSKRPPNCTHCRSPITSGPMMSIPARKIHFHSKCLICVVCRSRLTLGHGRTTVFLRHSLPHCASCYSTDNGIKATTC</sequence>
<dbReference type="SUPFAM" id="SSF47576">
    <property type="entry name" value="Calponin-homology domain, CH-domain"/>
    <property type="match status" value="1"/>
</dbReference>
<feature type="domain" description="LIM zinc-binding" evidence="8">
    <location>
        <begin position="775"/>
        <end position="841"/>
    </location>
</feature>
<keyword evidence="11" id="KW-1185">Reference proteome</keyword>
<dbReference type="GO" id="GO:0023051">
    <property type="term" value="P:regulation of signaling"/>
    <property type="evidence" value="ECO:0007669"/>
    <property type="project" value="InterPro"/>
</dbReference>
<evidence type="ECO:0000256" key="1">
    <source>
        <dbReference type="ARBA" id="ARBA00022723"/>
    </source>
</evidence>
<feature type="compositionally biased region" description="Basic and acidic residues" evidence="6">
    <location>
        <begin position="534"/>
        <end position="545"/>
    </location>
</feature>
<dbReference type="CDD" id="cd21208">
    <property type="entry name" value="CH_LMO7-like"/>
    <property type="match status" value="1"/>
</dbReference>
<feature type="domain" description="Calponin-homology (CH)" evidence="7">
    <location>
        <begin position="10"/>
        <end position="118"/>
    </location>
</feature>
<dbReference type="EnsemblMetazoa" id="Aqu2.1.25581_001">
    <property type="protein sequence ID" value="Aqu2.1.25581_001"/>
    <property type="gene ID" value="Aqu2.1.25581"/>
</dbReference>
<feature type="compositionally biased region" description="Basic and acidic residues" evidence="6">
    <location>
        <begin position="487"/>
        <end position="508"/>
    </location>
</feature>
<dbReference type="SMART" id="SM00228">
    <property type="entry name" value="PDZ"/>
    <property type="match status" value="1"/>
</dbReference>
<evidence type="ECO:0000259" key="7">
    <source>
        <dbReference type="PROSITE" id="PS50021"/>
    </source>
</evidence>
<dbReference type="InterPro" id="IPR003096">
    <property type="entry name" value="SM22_calponin"/>
</dbReference>
<dbReference type="CDD" id="cd00136">
    <property type="entry name" value="PDZ_canonical"/>
    <property type="match status" value="1"/>
</dbReference>
<dbReference type="STRING" id="400682.A0A1X7UDK9"/>
<dbReference type="KEGG" id="aqu:105313600"/>
<dbReference type="Gene3D" id="2.10.110.10">
    <property type="entry name" value="Cysteine Rich Protein"/>
    <property type="match status" value="1"/>
</dbReference>
<feature type="region of interest" description="Disordered" evidence="6">
    <location>
        <begin position="534"/>
        <end position="574"/>
    </location>
</feature>
<dbReference type="InterPro" id="IPR001478">
    <property type="entry name" value="PDZ"/>
</dbReference>
<reference evidence="10" key="2">
    <citation type="submission" date="2017-05" db="UniProtKB">
        <authorList>
            <consortium name="EnsemblMetazoa"/>
        </authorList>
    </citation>
    <scope>IDENTIFICATION</scope>
</reference>
<feature type="region of interest" description="Disordered" evidence="6">
    <location>
        <begin position="244"/>
        <end position="279"/>
    </location>
</feature>
<dbReference type="InterPro" id="IPR001997">
    <property type="entry name" value="Calponin/LIMCH1"/>
</dbReference>
<reference evidence="11" key="1">
    <citation type="journal article" date="2010" name="Nature">
        <title>The Amphimedon queenslandica genome and the evolution of animal complexity.</title>
        <authorList>
            <person name="Srivastava M."/>
            <person name="Simakov O."/>
            <person name="Chapman J."/>
            <person name="Fahey B."/>
            <person name="Gauthier M.E."/>
            <person name="Mitros T."/>
            <person name="Richards G.S."/>
            <person name="Conaco C."/>
            <person name="Dacre M."/>
            <person name="Hellsten U."/>
            <person name="Larroux C."/>
            <person name="Putnam N.H."/>
            <person name="Stanke M."/>
            <person name="Adamska M."/>
            <person name="Darling A."/>
            <person name="Degnan S.M."/>
            <person name="Oakley T.H."/>
            <person name="Plachetzki D.C."/>
            <person name="Zhai Y."/>
            <person name="Adamski M."/>
            <person name="Calcino A."/>
            <person name="Cummins S.F."/>
            <person name="Goodstein D.M."/>
            <person name="Harris C."/>
            <person name="Jackson D.J."/>
            <person name="Leys S.P."/>
            <person name="Shu S."/>
            <person name="Woodcroft B.J."/>
            <person name="Vervoort M."/>
            <person name="Kosik K.S."/>
            <person name="Manning G."/>
            <person name="Degnan B.M."/>
            <person name="Rokhsar D.S."/>
        </authorList>
    </citation>
    <scope>NUCLEOTIDE SEQUENCE [LARGE SCALE GENOMIC DNA]</scope>
</reference>
<organism evidence="10">
    <name type="scientific">Amphimedon queenslandica</name>
    <name type="common">Sponge</name>
    <dbReference type="NCBI Taxonomy" id="400682"/>
    <lineage>
        <taxon>Eukaryota</taxon>
        <taxon>Metazoa</taxon>
        <taxon>Porifera</taxon>
        <taxon>Demospongiae</taxon>
        <taxon>Heteroscleromorpha</taxon>
        <taxon>Haplosclerida</taxon>
        <taxon>Niphatidae</taxon>
        <taxon>Amphimedon</taxon>
    </lineage>
</organism>
<dbReference type="InterPro" id="IPR001715">
    <property type="entry name" value="CH_dom"/>
</dbReference>
<dbReference type="InterPro" id="IPR001781">
    <property type="entry name" value="Znf_LIM"/>
</dbReference>
<feature type="region of interest" description="Disordered" evidence="6">
    <location>
        <begin position="471"/>
        <end position="508"/>
    </location>
</feature>
<dbReference type="GO" id="GO:0003779">
    <property type="term" value="F:actin binding"/>
    <property type="evidence" value="ECO:0007669"/>
    <property type="project" value="InterPro"/>
</dbReference>
<dbReference type="PANTHER" id="PTHR46767">
    <property type="entry name" value="LIM DOMAIN ONLY PROTEIN 7"/>
    <property type="match status" value="1"/>
</dbReference>
<keyword evidence="2 4" id="KW-0862">Zinc</keyword>
<dbReference type="GO" id="GO:0030155">
    <property type="term" value="P:regulation of cell adhesion"/>
    <property type="evidence" value="ECO:0007669"/>
    <property type="project" value="InterPro"/>
</dbReference>
<evidence type="ECO:0000256" key="3">
    <source>
        <dbReference type="ARBA" id="ARBA00023038"/>
    </source>
</evidence>
<keyword evidence="1 4" id="KW-0479">Metal-binding</keyword>
<dbReference type="SMART" id="SM00132">
    <property type="entry name" value="LIM"/>
    <property type="match status" value="1"/>
</dbReference>
<feature type="compositionally biased region" description="Low complexity" evidence="6">
    <location>
        <begin position="261"/>
        <end position="279"/>
    </location>
</feature>
<dbReference type="GO" id="GO:0031032">
    <property type="term" value="P:actomyosin structure organization"/>
    <property type="evidence" value="ECO:0007669"/>
    <property type="project" value="InterPro"/>
</dbReference>
<dbReference type="OrthoDB" id="15627at2759"/>
<dbReference type="SUPFAM" id="SSF50156">
    <property type="entry name" value="PDZ domain-like"/>
    <property type="match status" value="1"/>
</dbReference>
<feature type="coiled-coil region" evidence="5">
    <location>
        <begin position="412"/>
        <end position="440"/>
    </location>
</feature>
<evidence type="ECO:0000256" key="4">
    <source>
        <dbReference type="PROSITE-ProRule" id="PRU00125"/>
    </source>
</evidence>
<feature type="compositionally biased region" description="Polar residues" evidence="6">
    <location>
        <begin position="676"/>
        <end position="706"/>
    </location>
</feature>
<dbReference type="Pfam" id="PF00595">
    <property type="entry name" value="PDZ"/>
    <property type="match status" value="1"/>
</dbReference>
<dbReference type="InterPro" id="IPR036034">
    <property type="entry name" value="PDZ_sf"/>
</dbReference>
<dbReference type="GO" id="GO:0046872">
    <property type="term" value="F:metal ion binding"/>
    <property type="evidence" value="ECO:0007669"/>
    <property type="project" value="UniProtKB-KW"/>
</dbReference>
<dbReference type="PANTHER" id="PTHR46767:SF2">
    <property type="entry name" value="LIM DOMAIN 7B"/>
    <property type="match status" value="1"/>
</dbReference>
<proteinExistence type="predicted"/>
<dbReference type="CDD" id="cd08368">
    <property type="entry name" value="LIM"/>
    <property type="match status" value="1"/>
</dbReference>
<dbReference type="Pfam" id="PF00307">
    <property type="entry name" value="CH"/>
    <property type="match status" value="1"/>
</dbReference>
<dbReference type="PRINTS" id="PR00889">
    <property type="entry name" value="CALPONIN"/>
</dbReference>
<feature type="region of interest" description="Disordered" evidence="6">
    <location>
        <begin position="670"/>
        <end position="708"/>
    </location>
</feature>
<dbReference type="Pfam" id="PF00412">
    <property type="entry name" value="LIM"/>
    <property type="match status" value="1"/>
</dbReference>
<keyword evidence="3 4" id="KW-0440">LIM domain</keyword>
<dbReference type="PROSITE" id="PS50021">
    <property type="entry name" value="CH"/>
    <property type="match status" value="1"/>
</dbReference>